<name>A0A7D5DVS8_9PAST</name>
<dbReference type="EMBL" id="CP055306">
    <property type="protein sequence ID" value="QLB40201.1"/>
    <property type="molecule type" value="Genomic_DNA"/>
</dbReference>
<dbReference type="InterPro" id="IPR022742">
    <property type="entry name" value="Hydrolase_4"/>
</dbReference>
<feature type="chain" id="PRO_5032770598" evidence="1">
    <location>
        <begin position="25"/>
        <end position="318"/>
    </location>
</feature>
<gene>
    <name evidence="3" type="ORF">HV559_04605</name>
</gene>
<reference evidence="3 4" key="1">
    <citation type="submission" date="2020-06" db="EMBL/GenBank/DDBJ databases">
        <title>Mannheimia pernigra sp. nov. isolated from bovine respiratory tract.</title>
        <authorList>
            <person name="Kuhnert P."/>
            <person name="Akarsu-Egger H."/>
        </authorList>
    </citation>
    <scope>NUCLEOTIDE SEQUENCE [LARGE SCALE GENOMIC DNA]</scope>
    <source>
        <strain evidence="3 4">BNO311</strain>
    </source>
</reference>
<dbReference type="InterPro" id="IPR000073">
    <property type="entry name" value="AB_hydrolase_1"/>
</dbReference>
<keyword evidence="4" id="KW-1185">Reference proteome</keyword>
<dbReference type="PRINTS" id="PR00111">
    <property type="entry name" value="ABHYDROLASE"/>
</dbReference>
<dbReference type="Gene3D" id="3.40.50.1820">
    <property type="entry name" value="alpha/beta hydrolase"/>
    <property type="match status" value="1"/>
</dbReference>
<protein>
    <submittedName>
        <fullName evidence="3">Lysophospholipase</fullName>
    </submittedName>
</protein>
<dbReference type="Pfam" id="PF12146">
    <property type="entry name" value="Hydrolase_4"/>
    <property type="match status" value="1"/>
</dbReference>
<keyword evidence="1" id="KW-0732">Signal</keyword>
<dbReference type="PANTHER" id="PTHR11614">
    <property type="entry name" value="PHOSPHOLIPASE-RELATED"/>
    <property type="match status" value="1"/>
</dbReference>
<evidence type="ECO:0000259" key="2">
    <source>
        <dbReference type="Pfam" id="PF12146"/>
    </source>
</evidence>
<evidence type="ECO:0000313" key="3">
    <source>
        <dbReference type="EMBL" id="QLB40201.1"/>
    </source>
</evidence>
<dbReference type="Proteomes" id="UP000509660">
    <property type="component" value="Chromosome"/>
</dbReference>
<accession>A0A7D5DVS8</accession>
<sequence>MKTLLKSTAIALALSLSFGSVAVAKTPKPLVKVSLSKSLVKVSLSKSLVQTIKTQDGLNLHLQKDIPNTAPKAVVVISHGLASHSGVFGDFAKTMNASDIAVYRFDHRGHGKSDGRDSIHIKSYFQMVEDLRLVVKKAKSDYPNTPIFVLGHSMGGHISALYGTKYPHDIDGFILAAGVLRYNTMNFGHLPRPEAPDSFVDGSVSLTTLNIPFEGAGLSVGGDPLMLDKFSVSFLNSFQEGIKYLKDNDDKFVAPVMLISGNKDVFVAPKDAIDFYNETNSVDKSLILHPNFGHLLMLENGGQKINDDVVEWIGERVK</sequence>
<dbReference type="InterPro" id="IPR051044">
    <property type="entry name" value="MAG_DAG_Lipase"/>
</dbReference>
<dbReference type="AlphaFoldDB" id="A0A7D5DVS8"/>
<dbReference type="InterPro" id="IPR029058">
    <property type="entry name" value="AB_hydrolase_fold"/>
</dbReference>
<organism evidence="3 4">
    <name type="scientific">Mannheimia pernigra</name>
    <dbReference type="NCBI Taxonomy" id="111844"/>
    <lineage>
        <taxon>Bacteria</taxon>
        <taxon>Pseudomonadati</taxon>
        <taxon>Pseudomonadota</taxon>
        <taxon>Gammaproteobacteria</taxon>
        <taxon>Pasteurellales</taxon>
        <taxon>Pasteurellaceae</taxon>
        <taxon>Mannheimia</taxon>
    </lineage>
</organism>
<evidence type="ECO:0000256" key="1">
    <source>
        <dbReference type="SAM" id="SignalP"/>
    </source>
</evidence>
<feature type="signal peptide" evidence="1">
    <location>
        <begin position="1"/>
        <end position="24"/>
    </location>
</feature>
<dbReference type="SUPFAM" id="SSF53474">
    <property type="entry name" value="alpha/beta-Hydrolases"/>
    <property type="match status" value="1"/>
</dbReference>
<evidence type="ECO:0000313" key="4">
    <source>
        <dbReference type="Proteomes" id="UP000509660"/>
    </source>
</evidence>
<feature type="domain" description="Serine aminopeptidase S33" evidence="2">
    <location>
        <begin position="70"/>
        <end position="300"/>
    </location>
</feature>
<dbReference type="RefSeq" id="WP_176809669.1">
    <property type="nucleotide sequence ID" value="NZ_CP055306.1"/>
</dbReference>
<proteinExistence type="predicted"/>